<dbReference type="InterPro" id="IPR011856">
    <property type="entry name" value="tRNA_endonuc-like_dom_sf"/>
</dbReference>
<gene>
    <name evidence="2" type="ORF">ACFOEW_01770</name>
</gene>
<keyword evidence="2" id="KW-0378">Hydrolase</keyword>
<dbReference type="SUPFAM" id="SSF52980">
    <property type="entry name" value="Restriction endonuclease-like"/>
    <property type="match status" value="1"/>
</dbReference>
<dbReference type="GO" id="GO:0004519">
    <property type="term" value="F:endonuclease activity"/>
    <property type="evidence" value="ECO:0007669"/>
    <property type="project" value="UniProtKB-KW"/>
</dbReference>
<reference evidence="3" key="1">
    <citation type="journal article" date="2019" name="Int. J. Syst. Evol. Microbiol.">
        <title>The Global Catalogue of Microorganisms (GCM) 10K type strain sequencing project: providing services to taxonomists for standard genome sequencing and annotation.</title>
        <authorList>
            <consortium name="The Broad Institute Genomics Platform"/>
            <consortium name="The Broad Institute Genome Sequencing Center for Infectious Disease"/>
            <person name="Wu L."/>
            <person name="Ma J."/>
        </authorList>
    </citation>
    <scope>NUCLEOTIDE SEQUENCE [LARGE SCALE GENOMIC DNA]</scope>
    <source>
        <strain evidence="3">KCTC 52449</strain>
    </source>
</reference>
<dbReference type="InterPro" id="IPR014833">
    <property type="entry name" value="TnsA_N"/>
</dbReference>
<keyword evidence="2" id="KW-0540">Nuclease</keyword>
<evidence type="ECO:0000259" key="1">
    <source>
        <dbReference type="Pfam" id="PF08722"/>
    </source>
</evidence>
<dbReference type="RefSeq" id="WP_123326066.1">
    <property type="nucleotide sequence ID" value="NZ_JBHRSX010000006.1"/>
</dbReference>
<dbReference type="CDD" id="cd22362">
    <property type="entry name" value="TnsA_endonuclease-like"/>
    <property type="match status" value="1"/>
</dbReference>
<dbReference type="Gene3D" id="3.40.1350.10">
    <property type="match status" value="1"/>
</dbReference>
<feature type="domain" description="TnsA endonuclease N-terminal" evidence="1">
    <location>
        <begin position="73"/>
        <end position="180"/>
    </location>
</feature>
<organism evidence="2 3">
    <name type="scientific">Alteromonas oceani</name>
    <dbReference type="NCBI Taxonomy" id="2071609"/>
    <lineage>
        <taxon>Bacteria</taxon>
        <taxon>Pseudomonadati</taxon>
        <taxon>Pseudomonadota</taxon>
        <taxon>Gammaproteobacteria</taxon>
        <taxon>Alteromonadales</taxon>
        <taxon>Alteromonadaceae</taxon>
        <taxon>Alteromonas/Salinimonas group</taxon>
        <taxon>Alteromonas</taxon>
    </lineage>
</organism>
<protein>
    <submittedName>
        <fullName evidence="2">TnsA endonuclease N-terminal domain-containing protein</fullName>
    </submittedName>
</protein>
<keyword evidence="3" id="KW-1185">Reference proteome</keyword>
<dbReference type="Proteomes" id="UP001595477">
    <property type="component" value="Unassembled WGS sequence"/>
</dbReference>
<sequence length="275" mass="32489">MAVKQPDLTAEIVGDLRRWKKLTLEQGHAPWVRVTDVNKMGRRHLVECPKQKRTIHLLSDGEYRAYQILIWRPNVIAVYEQVPLHIPSTLKIARQLNIVHHKNYETNEAYVASTDFVVHEVNLKSKQIEKIAYSFKYFDQFYRLDERGKPVLKRGRTLQKQKIEREYWRKKGVIFRLITELNATKAKCWNIDWFTQAFGIDVDKHTQIKFCELFLEHWYLAPLSTIQDHIDFACKKLLLSKKQGITLFKLSALDQLLPLDLSEKLKLYYPVKLVG</sequence>
<accession>A0ABV7JW95</accession>
<evidence type="ECO:0000313" key="2">
    <source>
        <dbReference type="EMBL" id="MFC3200543.1"/>
    </source>
</evidence>
<dbReference type="EMBL" id="JBHRSX010000006">
    <property type="protein sequence ID" value="MFC3200543.1"/>
    <property type="molecule type" value="Genomic_DNA"/>
</dbReference>
<evidence type="ECO:0000313" key="3">
    <source>
        <dbReference type="Proteomes" id="UP001595477"/>
    </source>
</evidence>
<comment type="caution">
    <text evidence="2">The sequence shown here is derived from an EMBL/GenBank/DDBJ whole genome shotgun (WGS) entry which is preliminary data.</text>
</comment>
<dbReference type="InterPro" id="IPR011335">
    <property type="entry name" value="Restrct_endonuc-II-like"/>
</dbReference>
<proteinExistence type="predicted"/>
<dbReference type="Pfam" id="PF08722">
    <property type="entry name" value="Tn7_TnsA-like_N"/>
    <property type="match status" value="1"/>
</dbReference>
<name>A0ABV7JW95_9ALTE</name>
<keyword evidence="2" id="KW-0255">Endonuclease</keyword>